<gene>
    <name evidence="3" type="ORF">M441DRAFT_39788</name>
</gene>
<dbReference type="AlphaFoldDB" id="A0A2T3YZ70"/>
<feature type="transmembrane region" description="Helical" evidence="1">
    <location>
        <begin position="84"/>
        <end position="104"/>
    </location>
</feature>
<evidence type="ECO:0000313" key="4">
    <source>
        <dbReference type="Proteomes" id="UP000240493"/>
    </source>
</evidence>
<feature type="transmembrane region" description="Helical" evidence="1">
    <location>
        <begin position="197"/>
        <end position="217"/>
    </location>
</feature>
<keyword evidence="1" id="KW-1133">Transmembrane helix</keyword>
<evidence type="ECO:0000256" key="2">
    <source>
        <dbReference type="SAM" id="SignalP"/>
    </source>
</evidence>
<feature type="chain" id="PRO_5015648734" evidence="2">
    <location>
        <begin position="25"/>
        <end position="359"/>
    </location>
</feature>
<feature type="transmembrane region" description="Helical" evidence="1">
    <location>
        <begin position="289"/>
        <end position="307"/>
    </location>
</feature>
<reference evidence="3 4" key="1">
    <citation type="submission" date="2016-07" db="EMBL/GenBank/DDBJ databases">
        <title>Multiple horizontal gene transfer events from other fungi enriched the ability of initially mycotrophic Trichoderma (Ascomycota) to feed on dead plant biomass.</title>
        <authorList>
            <consortium name="DOE Joint Genome Institute"/>
            <person name="Aerts A."/>
            <person name="Atanasova L."/>
            <person name="Chenthamara K."/>
            <person name="Zhang J."/>
            <person name="Grujic M."/>
            <person name="Henrissat B."/>
            <person name="Kuo A."/>
            <person name="Salamov A."/>
            <person name="Lipzen A."/>
            <person name="Labutti K."/>
            <person name="Barry K."/>
            <person name="Miao Y."/>
            <person name="Rahimi M.J."/>
            <person name="Shen Q."/>
            <person name="Grigoriev I.V."/>
            <person name="Kubicek C.P."/>
            <person name="Druzhinina I.S."/>
        </authorList>
    </citation>
    <scope>NUCLEOTIDE SEQUENCE [LARGE SCALE GENOMIC DNA]</scope>
    <source>
        <strain evidence="3 4">CBS 433.97</strain>
    </source>
</reference>
<dbReference type="Proteomes" id="UP000240493">
    <property type="component" value="Unassembled WGS sequence"/>
</dbReference>
<evidence type="ECO:0000256" key="1">
    <source>
        <dbReference type="SAM" id="Phobius"/>
    </source>
</evidence>
<feature type="transmembrane region" description="Helical" evidence="1">
    <location>
        <begin position="124"/>
        <end position="146"/>
    </location>
</feature>
<keyword evidence="1" id="KW-0812">Transmembrane</keyword>
<feature type="transmembrane region" description="Helical" evidence="1">
    <location>
        <begin position="166"/>
        <end position="185"/>
    </location>
</feature>
<feature type="signal peptide" evidence="2">
    <location>
        <begin position="1"/>
        <end position="24"/>
    </location>
</feature>
<keyword evidence="2" id="KW-0732">Signal</keyword>
<keyword evidence="4" id="KW-1185">Reference proteome</keyword>
<accession>A0A2T3YZ70</accession>
<sequence length="359" mass="39787">MALSRWLYALPILLPAAVMLRAWAMQAPVGPFIDETYSRGRYVLQDGTSVPISRAVFGIPILDRAISPLAIIFSPLVFYDDPRLWWQCIVFLTDAASISAILMLESLRNANKGTLFQASFFLPTFLGQFVTLGCVSPVFVYLFYALSPLKKYSTASARQIDWAGTVAVLPSLIVAFFLPLGISLFHHDLEVRHLANWYWQIFPITGCILLFALSNVIKPFVANRQIEAAQQRSQTSLKFLGGVMATLSAASYWFMLLSSPLAVSEVFIPSYFFELPEDSLTATFTLLQYDYILTSAAVLLWLVYSFGDLKNAGVCQLSWARILLSSIAIGCTGGPGVLILVGWLTRENMLAKVEHAKIG</sequence>
<feature type="transmembrane region" description="Helical" evidence="1">
    <location>
        <begin position="55"/>
        <end position="77"/>
    </location>
</feature>
<evidence type="ECO:0000313" key="3">
    <source>
        <dbReference type="EMBL" id="PTB37810.1"/>
    </source>
</evidence>
<proteinExistence type="predicted"/>
<feature type="transmembrane region" description="Helical" evidence="1">
    <location>
        <begin position="237"/>
        <end position="255"/>
    </location>
</feature>
<protein>
    <submittedName>
        <fullName evidence="3">Uncharacterized protein</fullName>
    </submittedName>
</protein>
<dbReference type="OrthoDB" id="89349at2759"/>
<organism evidence="3 4">
    <name type="scientific">Trichoderma asperellum (strain ATCC 204424 / CBS 433.97 / NBRC 101777)</name>
    <dbReference type="NCBI Taxonomy" id="1042311"/>
    <lineage>
        <taxon>Eukaryota</taxon>
        <taxon>Fungi</taxon>
        <taxon>Dikarya</taxon>
        <taxon>Ascomycota</taxon>
        <taxon>Pezizomycotina</taxon>
        <taxon>Sordariomycetes</taxon>
        <taxon>Hypocreomycetidae</taxon>
        <taxon>Hypocreales</taxon>
        <taxon>Hypocreaceae</taxon>
        <taxon>Trichoderma</taxon>
    </lineage>
</organism>
<keyword evidence="1" id="KW-0472">Membrane</keyword>
<feature type="transmembrane region" description="Helical" evidence="1">
    <location>
        <begin position="319"/>
        <end position="344"/>
    </location>
</feature>
<name>A0A2T3YZ70_TRIA4</name>
<dbReference type="EMBL" id="KZ679267">
    <property type="protein sequence ID" value="PTB37810.1"/>
    <property type="molecule type" value="Genomic_DNA"/>
</dbReference>